<organism evidence="5 6">
    <name type="scientific">Gaopeijia maritima</name>
    <dbReference type="NCBI Taxonomy" id="3119007"/>
    <lineage>
        <taxon>Bacteria</taxon>
        <taxon>Pseudomonadati</taxon>
        <taxon>Gemmatimonadota</taxon>
        <taxon>Longimicrobiia</taxon>
        <taxon>Gaopeijiales</taxon>
        <taxon>Gaopeijiaceae</taxon>
        <taxon>Gaopeijia</taxon>
    </lineage>
</organism>
<feature type="non-terminal residue" evidence="5">
    <location>
        <position position="1"/>
    </location>
</feature>
<dbReference type="InterPro" id="IPR036736">
    <property type="entry name" value="ACP-like_sf"/>
</dbReference>
<comment type="caution">
    <text evidence="5">The sequence shown here is derived from an EMBL/GenBank/DDBJ whole genome shotgun (WGS) entry which is preliminary data.</text>
</comment>
<dbReference type="Gene3D" id="3.30.300.30">
    <property type="match status" value="3"/>
</dbReference>
<dbReference type="Proteomes" id="UP001484239">
    <property type="component" value="Unassembled WGS sequence"/>
</dbReference>
<dbReference type="PROSITE" id="PS50075">
    <property type="entry name" value="CARRIER"/>
    <property type="match status" value="3"/>
</dbReference>
<dbReference type="InterPro" id="IPR010071">
    <property type="entry name" value="AA_adenyl_dom"/>
</dbReference>
<keyword evidence="6" id="KW-1185">Reference proteome</keyword>
<evidence type="ECO:0000256" key="1">
    <source>
        <dbReference type="ARBA" id="ARBA00001957"/>
    </source>
</evidence>
<dbReference type="InterPro" id="IPR029058">
    <property type="entry name" value="AB_hydrolase_fold"/>
</dbReference>
<dbReference type="SMART" id="SM00823">
    <property type="entry name" value="PKS_PP"/>
    <property type="match status" value="3"/>
</dbReference>
<comment type="cofactor">
    <cofactor evidence="1">
        <name>pantetheine 4'-phosphate</name>
        <dbReference type="ChEBI" id="CHEBI:47942"/>
    </cofactor>
</comment>
<dbReference type="Gene3D" id="2.30.38.10">
    <property type="entry name" value="Luciferase, Domain 3"/>
    <property type="match status" value="1"/>
</dbReference>
<keyword evidence="2" id="KW-0596">Phosphopantetheine</keyword>
<dbReference type="Pfam" id="PF00501">
    <property type="entry name" value="AMP-binding"/>
    <property type="match status" value="3"/>
</dbReference>
<dbReference type="PROSITE" id="PS00012">
    <property type="entry name" value="PHOSPHOPANTETHEINE"/>
    <property type="match status" value="2"/>
</dbReference>
<dbReference type="Pfam" id="PF00550">
    <property type="entry name" value="PP-binding"/>
    <property type="match status" value="3"/>
</dbReference>
<dbReference type="InterPro" id="IPR025110">
    <property type="entry name" value="AMP-bd_C"/>
</dbReference>
<protein>
    <submittedName>
        <fullName evidence="5">Amino acid adenylation domain-containing protein</fullName>
    </submittedName>
</protein>
<reference evidence="5 6" key="1">
    <citation type="submission" date="2024-02" db="EMBL/GenBank/DDBJ databases">
        <title>A novel Gemmatimonadota bacterium.</title>
        <authorList>
            <person name="Du Z.-J."/>
            <person name="Ye Y.-Q."/>
        </authorList>
    </citation>
    <scope>NUCLEOTIDE SEQUENCE [LARGE SCALE GENOMIC DNA]</scope>
    <source>
        <strain evidence="5 6">DH-20</strain>
    </source>
</reference>
<dbReference type="NCBIfam" id="TIGR01733">
    <property type="entry name" value="AA-adenyl-dom"/>
    <property type="match status" value="2"/>
</dbReference>
<dbReference type="Gene3D" id="3.30.559.10">
    <property type="entry name" value="Chloramphenicol acetyltransferase-like domain"/>
    <property type="match status" value="3"/>
</dbReference>
<name>A0ABU9EDU3_9BACT</name>
<dbReference type="InterPro" id="IPR045851">
    <property type="entry name" value="AMP-bd_C_sf"/>
</dbReference>
<dbReference type="InterPro" id="IPR020806">
    <property type="entry name" value="PKS_PP-bd"/>
</dbReference>
<dbReference type="Pfam" id="PF13193">
    <property type="entry name" value="AMP-binding_C"/>
    <property type="match status" value="3"/>
</dbReference>
<dbReference type="PROSITE" id="PS00455">
    <property type="entry name" value="AMP_BINDING"/>
    <property type="match status" value="2"/>
</dbReference>
<evidence type="ECO:0000313" key="6">
    <source>
        <dbReference type="Proteomes" id="UP001484239"/>
    </source>
</evidence>
<dbReference type="InterPro" id="IPR006162">
    <property type="entry name" value="Ppantetheine_attach_site"/>
</dbReference>
<dbReference type="SUPFAM" id="SSF56801">
    <property type="entry name" value="Acetyl-CoA synthetase-like"/>
    <property type="match status" value="4"/>
</dbReference>
<feature type="domain" description="Carrier" evidence="4">
    <location>
        <begin position="2168"/>
        <end position="2243"/>
    </location>
</feature>
<dbReference type="PANTHER" id="PTHR45527:SF1">
    <property type="entry name" value="FATTY ACID SYNTHASE"/>
    <property type="match status" value="1"/>
</dbReference>
<feature type="domain" description="Carrier" evidence="4">
    <location>
        <begin position="85"/>
        <end position="160"/>
    </location>
</feature>
<dbReference type="InterPro" id="IPR001242">
    <property type="entry name" value="Condensation_dom"/>
</dbReference>
<proteinExistence type="predicted"/>
<accession>A0ABU9EDU3</accession>
<dbReference type="SUPFAM" id="SSF47336">
    <property type="entry name" value="ACP-like"/>
    <property type="match status" value="3"/>
</dbReference>
<dbReference type="Gene3D" id="3.40.50.980">
    <property type="match status" value="2"/>
</dbReference>
<feature type="domain" description="Carrier" evidence="4">
    <location>
        <begin position="1125"/>
        <end position="1200"/>
    </location>
</feature>
<evidence type="ECO:0000256" key="2">
    <source>
        <dbReference type="ARBA" id="ARBA00022450"/>
    </source>
</evidence>
<evidence type="ECO:0000259" key="4">
    <source>
        <dbReference type="PROSITE" id="PS50075"/>
    </source>
</evidence>
<dbReference type="RefSeq" id="WP_405287567.1">
    <property type="nucleotide sequence ID" value="NZ_JBBHLI010000018.1"/>
</dbReference>
<feature type="non-terminal residue" evidence="5">
    <location>
        <position position="2773"/>
    </location>
</feature>
<dbReference type="CDD" id="cd19531">
    <property type="entry name" value="LCL_NRPS-like"/>
    <property type="match status" value="3"/>
</dbReference>
<dbReference type="InterPro" id="IPR000873">
    <property type="entry name" value="AMP-dep_synth/lig_dom"/>
</dbReference>
<dbReference type="InterPro" id="IPR023213">
    <property type="entry name" value="CAT-like_dom_sf"/>
</dbReference>
<gene>
    <name evidence="5" type="ORF">WI372_18115</name>
</gene>
<dbReference type="Gene3D" id="3.40.50.1820">
    <property type="entry name" value="alpha/beta hydrolase"/>
    <property type="match status" value="1"/>
</dbReference>
<dbReference type="InterPro" id="IPR020845">
    <property type="entry name" value="AMP-binding_CS"/>
</dbReference>
<evidence type="ECO:0000313" key="5">
    <source>
        <dbReference type="EMBL" id="MEK9502916.1"/>
    </source>
</evidence>
<dbReference type="Gene3D" id="1.10.1200.10">
    <property type="entry name" value="ACP-like"/>
    <property type="match status" value="2"/>
</dbReference>
<dbReference type="Gene3D" id="3.30.559.30">
    <property type="entry name" value="Nonribosomal peptide synthetase, condensation domain"/>
    <property type="match status" value="3"/>
</dbReference>
<dbReference type="PANTHER" id="PTHR45527">
    <property type="entry name" value="NONRIBOSOMAL PEPTIDE SYNTHETASE"/>
    <property type="match status" value="1"/>
</dbReference>
<dbReference type="Pfam" id="PF00668">
    <property type="entry name" value="Condensation"/>
    <property type="match status" value="3"/>
</dbReference>
<sequence length="2773" mass="301378">LRACPGVVDAACAARDDRLIAWFVPEEQPGPAVDTLRASVADRLPAYMVPALFVPIEAIPLTPNGKIDRRSLREESPAVRAERRPLRTSTEYAVADLVSDLLGVGDLGPNDDFFAIGGHSLTAVELVARIRAECGVDLRLRQMLDDPTVAGIAALVDAGTPDTGLPLDRVDTDEPAPLTHAQERIWLAQLLDPELTAYQMVVPIRIDGPLDVERLERAVESTWAAHETLRTRVEQRDGRPVQVVDGGRLVLRRERDPGGDLATWVLQEQQRPIDLATEHPFRAVLVELGPEAHALVITVHHVAVDGVSIHTFFDDFRRAYRGEAIEAPAIRYRDFARWERATVAAAGDDLAFWRDYLADAPELLELPTDRPRPARQTFTGARAGRVIEGEALEALRGLLSEERSTLFMALLAATATAVHRQSGQRDMVLGTPVTGRVRSELFGVVGMFADQLPLRMRVERDATLRRLVQAARGTAVDAFRHQGLPFPKLLEGLGVERPESTTPLFQALVNVLPPLEAGAESEVVEGVRFSVPSPDDLQEALDEQSKFDFTVYGQDRGERFTLTLVYNRDLYTAERMDQLLDDVVAVLESASGRADEGIDAVLEPELESPMTPGPVSTPAPAETVSARFAAVAERCADRPAVAGSDGTATSYRRLAAEVSALSRRLAALDLPSDTPVGVLLGHGPAAATAILAVLEAGHAYVPLDRRAPRERFGWMLSDAKIGALLVDADTADLARELGDAATLVRVDQNGPEGAPGAGPRPDDRAYLLYTSGSTGRPKAVRQSHANLVVQADRYAAALEVGPDSRLALLASISFDAHLMDLFGALLQGASIVFVDLDRVDPAQLPEQVATHGVQVLHTTPTVFRTLLRSAPGARWEGVRWVVLGGEPTRATDVAAFDAVFPDDARLYDLYGASEHSFAAGGAIDRTLHRRTSVVPLGRPVGDVEAVLLDDDGRPDPVRGVLALRSAHGALGYHDRPELEAAAWIDDPERPGERLYRTGDLMRRTRDGRLVYLRRVDDQLKVRGHRIEPGEVEGVLEAHPAVFEAGVHGPLDETGERVLVACVVPKPGRTLDPATMIDWCRERLPRAMVPSRWVTLDFLPRTVSGKIDRRRLPLPAAAESDAEGRAPRGRTESAVAALWAEVLGREQVGADDDFFALGGHSLFAVQVVARLRTDFGAALTLRDFFDHPTVAGIAALLDAGATEAGPPLVRMESVEPAPLSYAQERVWLAQRLDPDLTAYQMVVPIRIDGPLDTARLEAAFAAACRVHETLRTRVEEVHGRPVQIVDEHPATIRRVDDEGGDLARWAAEERGRVIDLAAEHPFRATLVRFGSEEHGLILTFHHVAVDGVSIRTFFDDLRRAYRGEALAAPAVRYRDFARWERQVVEQRGGDDLAFWRAALAGAPQVLDFATDRPRGARQSFTGARIRRRFEGASLAGLRELLAEERSTLFMGLLAAAAAALHRHSGQRDLVLGTPVTARVRSELFGVVGMFADQLPLRVGVERGATLRALLRAARDASVDAFRHRDLPFPKLLEGLQVERVEGRTPLFQAMVNVLPDLGERVEEESWEGVRFSVAHSDDGAADLEPESKYDFTLYAQDRGDAVLLTLAWNRDLYAAARMERLLDDVVALLDAAADRPDARAVEVLDFPVPPLVALDEDPAADRSMWRAFTETADHFGGATAVDDGHGESLAYAGLRARSEAVAARVCAATAPDASVGVFVDRSVAMAPALLGVLRSGRPWVPLDPDFPAERLEFMARDAGVGMMLTTAALESRARALAPEGASVMVVDSDEAATPAGDLPPEPAPESIAYLLYTSGSTGRPKAVRQSQGNLARHAARYAAALGLGPDDRVALLASMAFDAFLMDFFGALCSGAAVVIVDLEATGLDRVAGHLAERRATILHTTPAVFRTLVRAAPDAAFPTVRAVDLGGEPVRGDDVRLFDERFGEGAVLVNSYGPSEHTFAFGYRVPRDLWRTTGEVPIGYPLGDVEAVLLDGEGRVDPVRGELALRSRRSALGYRNRPEEEKRAWIPDPERPDSRLYRTGDVVRRRPDGALVYEHRVDRQLKIRGVRVEPSEVESLLLSHPAVREAAVWAPVDDTGAAVLAAAVVFESSEGDADLDALRRWSAERLSGPMTPTAWQALDALPRTPTGKIDRGRLAWSGATEAGSSGRAPRTATERVLAALWARVLDRDEVGVDDDFFALGGHSLRGVQIAAAVRAEFGVDLPLRRLFEQPTVEATAAWIDAHREVASTRPPLVSAGAAERPAAPSFAQERMWFMQEVDPEGIAYNLGVAFLERGGDLDVDRLAAAFREVGRRHAVLRSRYGMVDGRLLQSTSPDLDLALELRDGVDDGSDAAVQRATDWIAGRLYRPYDLGGDPLARLVVARVGPHDHAVGLGMHHIAGDEVSMRVLLTEIVALYLDPEAPLPALALQYADFAEWQRDWLRDGELESKLDFWRHRLEGLTTLDLPIDRPRPAVFESTGAHWTADLDPALVARIRDHASREGVTPFAILLAAFTAMLHAYSGQHDLAVGVPVAHRDHPDLERLVGLFVNTVVVRTDLADDPSFGALIERVRDRGLEAMEEGDLPFELLVREFAGRRNPSRPPLVQVFFNVVHADDLPSPSLGAEATPLRIGRDATQFELGFAAFLRGNGARLTLSYATALFERATVEAMGAHFLRVLERGLREPDLTLAQLREAPAPERARLAAWGTGAAGVSMADRGSVVDQVAARAREYPERPAVSSADGGYGYGELVERAGRVAATLQGLGVGPGDRVAVM</sequence>
<dbReference type="CDD" id="cd05930">
    <property type="entry name" value="A_NRPS"/>
    <property type="match status" value="2"/>
</dbReference>
<evidence type="ECO:0000256" key="3">
    <source>
        <dbReference type="ARBA" id="ARBA00022553"/>
    </source>
</evidence>
<dbReference type="InterPro" id="IPR009081">
    <property type="entry name" value="PP-bd_ACP"/>
</dbReference>
<dbReference type="SUPFAM" id="SSF52777">
    <property type="entry name" value="CoA-dependent acyltransferases"/>
    <property type="match status" value="6"/>
</dbReference>
<dbReference type="EMBL" id="JBBHLI010000018">
    <property type="protein sequence ID" value="MEK9502916.1"/>
    <property type="molecule type" value="Genomic_DNA"/>
</dbReference>
<dbReference type="InterPro" id="IPR042099">
    <property type="entry name" value="ANL_N_sf"/>
</dbReference>
<dbReference type="Gene3D" id="3.40.50.12780">
    <property type="entry name" value="N-terminal domain of ligase-like"/>
    <property type="match status" value="2"/>
</dbReference>
<keyword evidence="3" id="KW-0597">Phosphoprotein</keyword>